<dbReference type="FunFam" id="2.60.40.150:FF:000076">
    <property type="entry name" value="multiple C2 and transmembrane domain-containing protein 2 isoform X1"/>
    <property type="match status" value="1"/>
</dbReference>
<accession>A0A498MLU1</accession>
<keyword evidence="5" id="KW-0479">Metal-binding</keyword>
<evidence type="ECO:0000256" key="3">
    <source>
        <dbReference type="ARBA" id="ARBA00007923"/>
    </source>
</evidence>
<name>A0A498MLU1_LABRO</name>
<keyword evidence="6" id="KW-0677">Repeat</keyword>
<dbReference type="SUPFAM" id="SSF49562">
    <property type="entry name" value="C2 domain (Calcium/lipid-binding domain, CaLB)"/>
    <property type="match status" value="2"/>
</dbReference>
<gene>
    <name evidence="13" type="ORF">ROHU_026329</name>
</gene>
<dbReference type="STRING" id="84645.A0A498MLU1"/>
<evidence type="ECO:0000313" key="13">
    <source>
        <dbReference type="EMBL" id="RXN18185.1"/>
    </source>
</evidence>
<evidence type="ECO:0000256" key="5">
    <source>
        <dbReference type="ARBA" id="ARBA00022723"/>
    </source>
</evidence>
<evidence type="ECO:0000256" key="10">
    <source>
        <dbReference type="SAM" id="MobiDB-lite"/>
    </source>
</evidence>
<feature type="domain" description="C2" evidence="12">
    <location>
        <begin position="254"/>
        <end position="367"/>
    </location>
</feature>
<feature type="transmembrane region" description="Helical" evidence="11">
    <location>
        <begin position="573"/>
        <end position="600"/>
    </location>
</feature>
<feature type="domain" description="C2" evidence="12">
    <location>
        <begin position="415"/>
        <end position="529"/>
    </location>
</feature>
<comment type="subcellular location">
    <subcellularLocation>
        <location evidence="2">Membrane</location>
        <topology evidence="2">Multi-pass membrane protein</topology>
    </subcellularLocation>
</comment>
<dbReference type="GO" id="GO:0046928">
    <property type="term" value="P:regulation of neurotransmitter secretion"/>
    <property type="evidence" value="ECO:0007669"/>
    <property type="project" value="TreeGrafter"/>
</dbReference>
<dbReference type="EMBL" id="QBIY01012722">
    <property type="protein sequence ID" value="RXN18185.1"/>
    <property type="molecule type" value="Genomic_DNA"/>
</dbReference>
<evidence type="ECO:0000256" key="8">
    <source>
        <dbReference type="ARBA" id="ARBA00022989"/>
    </source>
</evidence>
<dbReference type="FunFam" id="2.60.40.150:FF:000174">
    <property type="entry name" value="Multiple C2 domains, transmembrane 2a"/>
    <property type="match status" value="1"/>
</dbReference>
<comment type="cofactor">
    <cofactor evidence="1">
        <name>Ca(2+)</name>
        <dbReference type="ChEBI" id="CHEBI:29108"/>
    </cofactor>
</comment>
<dbReference type="Gene3D" id="2.60.40.150">
    <property type="entry name" value="C2 domain"/>
    <property type="match status" value="2"/>
</dbReference>
<protein>
    <submittedName>
        <fullName evidence="13">Multiple C2 and transmembrane domain-containing 2-like protein</fullName>
    </submittedName>
</protein>
<evidence type="ECO:0000256" key="1">
    <source>
        <dbReference type="ARBA" id="ARBA00001913"/>
    </source>
</evidence>
<evidence type="ECO:0000313" key="14">
    <source>
        <dbReference type="Proteomes" id="UP000290572"/>
    </source>
</evidence>
<dbReference type="GO" id="GO:0005509">
    <property type="term" value="F:calcium ion binding"/>
    <property type="evidence" value="ECO:0007669"/>
    <property type="project" value="TreeGrafter"/>
</dbReference>
<keyword evidence="8 11" id="KW-1133">Transmembrane helix</keyword>
<keyword evidence="14" id="KW-1185">Reference proteome</keyword>
<evidence type="ECO:0000256" key="7">
    <source>
        <dbReference type="ARBA" id="ARBA00022837"/>
    </source>
</evidence>
<dbReference type="CDD" id="cd08376">
    <property type="entry name" value="C2B_MCTP_PRT"/>
    <property type="match status" value="1"/>
</dbReference>
<proteinExistence type="inferred from homology"/>
<comment type="similarity">
    <text evidence="3">Belongs to the MCTP family.</text>
</comment>
<dbReference type="PANTHER" id="PTHR45911">
    <property type="entry name" value="C2 DOMAIN-CONTAINING PROTEIN"/>
    <property type="match status" value="1"/>
</dbReference>
<dbReference type="AlphaFoldDB" id="A0A498MLU1"/>
<dbReference type="PANTHER" id="PTHR45911:SF9">
    <property type="entry name" value="MULTIPLE C2 AND TRANSMEMBRANE DOMAIN-CONTAINING PROTEIN 2"/>
    <property type="match status" value="1"/>
</dbReference>
<dbReference type="PROSITE" id="PS50004">
    <property type="entry name" value="C2"/>
    <property type="match status" value="2"/>
</dbReference>
<organism evidence="13 14">
    <name type="scientific">Labeo rohita</name>
    <name type="common">Indian major carp</name>
    <name type="synonym">Cyprinus rohita</name>
    <dbReference type="NCBI Taxonomy" id="84645"/>
    <lineage>
        <taxon>Eukaryota</taxon>
        <taxon>Metazoa</taxon>
        <taxon>Chordata</taxon>
        <taxon>Craniata</taxon>
        <taxon>Vertebrata</taxon>
        <taxon>Euteleostomi</taxon>
        <taxon>Actinopterygii</taxon>
        <taxon>Neopterygii</taxon>
        <taxon>Teleostei</taxon>
        <taxon>Ostariophysi</taxon>
        <taxon>Cypriniformes</taxon>
        <taxon>Cyprinidae</taxon>
        <taxon>Labeoninae</taxon>
        <taxon>Labeonini</taxon>
        <taxon>Labeo</taxon>
    </lineage>
</organism>
<dbReference type="PRINTS" id="PR00360">
    <property type="entry name" value="C2DOMAIN"/>
</dbReference>
<keyword evidence="4 11" id="KW-0812">Transmembrane</keyword>
<dbReference type="GO" id="GO:0030672">
    <property type="term" value="C:synaptic vesicle membrane"/>
    <property type="evidence" value="ECO:0007669"/>
    <property type="project" value="TreeGrafter"/>
</dbReference>
<dbReference type="Pfam" id="PF00168">
    <property type="entry name" value="C2"/>
    <property type="match status" value="2"/>
</dbReference>
<dbReference type="CDD" id="cd04042">
    <property type="entry name" value="C2A_MCTP_PRT"/>
    <property type="match status" value="1"/>
</dbReference>
<evidence type="ECO:0000256" key="11">
    <source>
        <dbReference type="SAM" id="Phobius"/>
    </source>
</evidence>
<sequence>MDQKKKVWPHLRERARLNLKIGKKGLGKKKKTPLKYRRSISVPDLMINPSAMLALQGDPRTPGHNSVFFGNMEGSCDMDETASETSSVAFSERLSLADVPYSCSPAPSERPAAADFPVFMETDELRRATTWYIDDLDSVHPVHIYIEKQFAPVPAERKSPAQKPKDPSNKVAEALCRASAGRQTPPSRASDEMSTLTFTESVSTTPSPSEEKAYISCPTELVPSSPMEMFDFLNETSDFDTLSEPERNIPPGLNDSQSQFALAQQKVQYLLTINLKEGKNLVIRDRSGTSDPFVKFKLDGKNIYKSKVVNKNLNPIWNESFSFPVRDLDQTLHLRVYDRDLRSNDFMGSCSFPLYKLELDRIMPMTLALEDPNSAESDMGVIILEACLSIREEPAKRNKWLLRRKGSFGKGQPISPAQVGRLMGAQKTQIWSGIYTVILVEGRDMPDCGQGDVYVRFRVGDQRVRSKNLCIKANPQWRESFEFNQFQDAQENLVAEVCCKRGRKSEECWGILDIDLTRLPVNQRQLYTHELDPNKGRLVFLVTLTPCSGVSISDVQSAPLDNPKTFEEMQEKYIFVVTVLLWELFMLPLFLLLLIGWNYFHITPGMASYSQDLENMSVAEDEDEDEKESEKKGLMEKIHMVQEIVLTVQNTLDEVASIGERVKKVGRTNFDLNLEDIPTSLYFGRKAGMDQSATYVDEQRLANMRAKITVSGGYKY</sequence>
<evidence type="ECO:0000256" key="6">
    <source>
        <dbReference type="ARBA" id="ARBA00022737"/>
    </source>
</evidence>
<feature type="compositionally biased region" description="Polar residues" evidence="10">
    <location>
        <begin position="181"/>
        <end position="196"/>
    </location>
</feature>
<dbReference type="InterPro" id="IPR000008">
    <property type="entry name" value="C2_dom"/>
</dbReference>
<reference evidence="13 14" key="1">
    <citation type="submission" date="2018-03" db="EMBL/GenBank/DDBJ databases">
        <title>Draft genome sequence of Rohu Carp (Labeo rohita).</title>
        <authorList>
            <person name="Das P."/>
            <person name="Kushwaha B."/>
            <person name="Joshi C.G."/>
            <person name="Kumar D."/>
            <person name="Nagpure N.S."/>
            <person name="Sahoo L."/>
            <person name="Das S.P."/>
            <person name="Bit A."/>
            <person name="Patnaik S."/>
            <person name="Meher P.K."/>
            <person name="Jayasankar P."/>
            <person name="Koringa P.G."/>
            <person name="Patel N.V."/>
            <person name="Hinsu A.T."/>
            <person name="Kumar R."/>
            <person name="Pandey M."/>
            <person name="Agarwal S."/>
            <person name="Srivastava S."/>
            <person name="Singh M."/>
            <person name="Iquebal M.A."/>
            <person name="Jaiswal S."/>
            <person name="Angadi U.B."/>
            <person name="Kumar N."/>
            <person name="Raza M."/>
            <person name="Shah T.M."/>
            <person name="Rai A."/>
            <person name="Jena J.K."/>
        </authorList>
    </citation>
    <scope>NUCLEOTIDE SEQUENCE [LARGE SCALE GENOMIC DNA]</scope>
    <source>
        <strain evidence="13">DASCIFA01</strain>
        <tissue evidence="13">Testis</tissue>
    </source>
</reference>
<feature type="region of interest" description="Disordered" evidence="10">
    <location>
        <begin position="178"/>
        <end position="214"/>
    </location>
</feature>
<evidence type="ECO:0000259" key="12">
    <source>
        <dbReference type="PROSITE" id="PS50004"/>
    </source>
</evidence>
<keyword evidence="9 11" id="KW-0472">Membrane</keyword>
<dbReference type="SMART" id="SM00239">
    <property type="entry name" value="C2"/>
    <property type="match status" value="2"/>
</dbReference>
<keyword evidence="7" id="KW-0106">Calcium</keyword>
<evidence type="ECO:0000256" key="2">
    <source>
        <dbReference type="ARBA" id="ARBA00004141"/>
    </source>
</evidence>
<evidence type="ECO:0000256" key="4">
    <source>
        <dbReference type="ARBA" id="ARBA00022692"/>
    </source>
</evidence>
<dbReference type="Proteomes" id="UP000290572">
    <property type="component" value="Unassembled WGS sequence"/>
</dbReference>
<comment type="caution">
    <text evidence="13">The sequence shown here is derived from an EMBL/GenBank/DDBJ whole genome shotgun (WGS) entry which is preliminary data.</text>
</comment>
<feature type="compositionally biased region" description="Low complexity" evidence="10">
    <location>
        <begin position="197"/>
        <end position="208"/>
    </location>
</feature>
<dbReference type="InterPro" id="IPR035892">
    <property type="entry name" value="C2_domain_sf"/>
</dbReference>
<evidence type="ECO:0000256" key="9">
    <source>
        <dbReference type="ARBA" id="ARBA00023136"/>
    </source>
</evidence>